<gene>
    <name evidence="1" type="ORF">ACMD2_09055</name>
</gene>
<evidence type="ECO:0000313" key="1">
    <source>
        <dbReference type="EMBL" id="OAY77495.1"/>
    </source>
</evidence>
<dbReference type="EMBL" id="LSRQ01001521">
    <property type="protein sequence ID" value="OAY77495.1"/>
    <property type="molecule type" value="Genomic_DNA"/>
</dbReference>
<proteinExistence type="predicted"/>
<dbReference type="AntiFam" id="ANF00095">
    <property type="entry name" value="Shadow ORF (opposite ABC transporters)"/>
</dbReference>
<protein>
    <submittedName>
        <fullName evidence="1">Uncharacterized protein</fullName>
    </submittedName>
</protein>
<organism evidence="1 2">
    <name type="scientific">Ananas comosus</name>
    <name type="common">Pineapple</name>
    <name type="synonym">Ananas ananas</name>
    <dbReference type="NCBI Taxonomy" id="4615"/>
    <lineage>
        <taxon>Eukaryota</taxon>
        <taxon>Viridiplantae</taxon>
        <taxon>Streptophyta</taxon>
        <taxon>Embryophyta</taxon>
        <taxon>Tracheophyta</taxon>
        <taxon>Spermatophyta</taxon>
        <taxon>Magnoliopsida</taxon>
        <taxon>Liliopsida</taxon>
        <taxon>Poales</taxon>
        <taxon>Bromeliaceae</taxon>
        <taxon>Bromelioideae</taxon>
        <taxon>Ananas</taxon>
    </lineage>
</organism>
<accession>A0A199VL78</accession>
<dbReference type="Proteomes" id="UP000092600">
    <property type="component" value="Unassembled WGS sequence"/>
</dbReference>
<name>A0A199VL78_ANACO</name>
<comment type="caution">
    <text evidence="1">The sequence shown here is derived from an EMBL/GenBank/DDBJ whole genome shotgun (WGS) entry which is preliminary data.</text>
</comment>
<sequence>MMRGWTAIMTRANRHAMTRPMVHAMVTAETERQHRQPHEDERVGPRLRLDLAVVRQKIDGYHAPHGVRVDRLHSAEHDCAEAPQDRLLPLRRIHHQQPPERWHRQRPQLRVIAVAVVLAGRARRAGPAGGREPPAHAVAAAAQLGGRTSRRRQHALLSGVFRLLQADERGVEGAVVGDELVVGAELADLAGLHDRDHVGVAHGGEAVRDHNGGPADGGRVERVLHDALRLRVQRAGGLVEQEDLGGLENGPRYRYSLLLSPRHLHSPFSNLHAYIFTPKKNFDD</sequence>
<reference evidence="1 2" key="1">
    <citation type="journal article" date="2016" name="DNA Res.">
        <title>The draft genome of MD-2 pineapple using hybrid error correction of long reads.</title>
        <authorList>
            <person name="Redwan R.M."/>
            <person name="Saidin A."/>
            <person name="Kumar S.V."/>
        </authorList>
    </citation>
    <scope>NUCLEOTIDE SEQUENCE [LARGE SCALE GENOMIC DNA]</scope>
    <source>
        <strain evidence="2">cv. MD2</strain>
        <tissue evidence="1">Leaf</tissue>
    </source>
</reference>
<dbReference type="AlphaFoldDB" id="A0A199VL78"/>
<evidence type="ECO:0000313" key="2">
    <source>
        <dbReference type="Proteomes" id="UP000092600"/>
    </source>
</evidence>